<proteinExistence type="predicted"/>
<evidence type="ECO:0000313" key="2">
    <source>
        <dbReference type="EMBL" id="ESU30011.1"/>
    </source>
</evidence>
<reference evidence="2 3" key="1">
    <citation type="submission" date="2013-08" db="EMBL/GenBank/DDBJ databases">
        <title>Flavobacterium limnosediminis JC2902 genome sequencing.</title>
        <authorList>
            <person name="Lee K."/>
            <person name="Yi H."/>
            <person name="Park S."/>
            <person name="Chun J."/>
        </authorList>
    </citation>
    <scope>NUCLEOTIDE SEQUENCE [LARGE SCALE GENOMIC DNA]</scope>
    <source>
        <strain evidence="2 3">JC2902</strain>
    </source>
</reference>
<keyword evidence="1" id="KW-0732">Signal</keyword>
<dbReference type="InterPro" id="IPR008969">
    <property type="entry name" value="CarboxyPept-like_regulatory"/>
</dbReference>
<dbReference type="Pfam" id="PF13715">
    <property type="entry name" value="CarbopepD_reg_2"/>
    <property type="match status" value="1"/>
</dbReference>
<protein>
    <recommendedName>
        <fullName evidence="4">Outer membrane protein</fullName>
    </recommendedName>
</protein>
<dbReference type="RefSeq" id="WP_023578188.1">
    <property type="nucleotide sequence ID" value="NZ_AVGG01000001.1"/>
</dbReference>
<keyword evidence="3" id="KW-1185">Reference proteome</keyword>
<evidence type="ECO:0000313" key="3">
    <source>
        <dbReference type="Proteomes" id="UP000018004"/>
    </source>
</evidence>
<dbReference type="OrthoDB" id="914976at2"/>
<organism evidence="2 3">
    <name type="scientific">Flavobacterium limnosediminis JC2902</name>
    <dbReference type="NCBI Taxonomy" id="1341181"/>
    <lineage>
        <taxon>Bacteria</taxon>
        <taxon>Pseudomonadati</taxon>
        <taxon>Bacteroidota</taxon>
        <taxon>Flavobacteriia</taxon>
        <taxon>Flavobacteriales</taxon>
        <taxon>Flavobacteriaceae</taxon>
        <taxon>Flavobacterium</taxon>
    </lineage>
</organism>
<gene>
    <name evidence="2" type="ORF">FLJC2902T_05000</name>
</gene>
<comment type="caution">
    <text evidence="2">The sequence shown here is derived from an EMBL/GenBank/DDBJ whole genome shotgun (WGS) entry which is preliminary data.</text>
</comment>
<dbReference type="Gene3D" id="2.60.40.1120">
    <property type="entry name" value="Carboxypeptidase-like, regulatory domain"/>
    <property type="match status" value="1"/>
</dbReference>
<accession>V6STP3</accession>
<evidence type="ECO:0000256" key="1">
    <source>
        <dbReference type="SAM" id="SignalP"/>
    </source>
</evidence>
<dbReference type="Proteomes" id="UP000018004">
    <property type="component" value="Unassembled WGS sequence"/>
</dbReference>
<evidence type="ECO:0008006" key="4">
    <source>
        <dbReference type="Google" id="ProtNLM"/>
    </source>
</evidence>
<name>V6STP3_9FLAO</name>
<feature type="signal peptide" evidence="1">
    <location>
        <begin position="1"/>
        <end position="19"/>
    </location>
</feature>
<dbReference type="eggNOG" id="COG1629">
    <property type="taxonomic scope" value="Bacteria"/>
</dbReference>
<dbReference type="AlphaFoldDB" id="V6STP3"/>
<sequence length="294" mass="33806">MIENRLFALLLLLSFPIFSQTKGIVVDENNKPIPYVNIWVEDENVGTSSEENGHFEIKVSDMNKTLVFSSIGFESKKIKVSETGKVILKTSSFKLDELLIMQSKRTKEIEIGKVRKSGVYDVFAHNGPNIYVKYFPFDPKYSKTNFINQMVLHTASEIDDATVRVHVYNVNDEGFPGDELLDRDLLFTVGKGRNKSKIDLSEFNITFPKKGVFVGYELLIIEKNRFNTPVSYGDAKEIHLMKVYYPLVLRNWVDEENTFSYNGGKWHKQKKYKYKSPSNDLKTFEPAISLVLTN</sequence>
<dbReference type="PATRIC" id="fig|1341181.4.peg.496"/>
<dbReference type="SUPFAM" id="SSF49464">
    <property type="entry name" value="Carboxypeptidase regulatory domain-like"/>
    <property type="match status" value="1"/>
</dbReference>
<dbReference type="STRING" id="1341181.FLJC2902T_05000"/>
<feature type="chain" id="PRO_5004751214" description="Outer membrane protein" evidence="1">
    <location>
        <begin position="20"/>
        <end position="294"/>
    </location>
</feature>
<dbReference type="EMBL" id="AVGG01000001">
    <property type="protein sequence ID" value="ESU30011.1"/>
    <property type="molecule type" value="Genomic_DNA"/>
</dbReference>